<evidence type="ECO:0000256" key="1">
    <source>
        <dbReference type="SAM" id="MobiDB-lite"/>
    </source>
</evidence>
<dbReference type="GO" id="GO:0030020">
    <property type="term" value="F:extracellular matrix structural constituent conferring tensile strength"/>
    <property type="evidence" value="ECO:0007669"/>
    <property type="project" value="TreeGrafter"/>
</dbReference>
<feature type="compositionally biased region" description="Basic and acidic residues" evidence="1">
    <location>
        <begin position="3352"/>
        <end position="3362"/>
    </location>
</feature>
<dbReference type="GO" id="GO:0031012">
    <property type="term" value="C:extracellular matrix"/>
    <property type="evidence" value="ECO:0007669"/>
    <property type="project" value="TreeGrafter"/>
</dbReference>
<dbReference type="PANTHER" id="PTHR24023:SF914">
    <property type="entry name" value="OTOLIN-1"/>
    <property type="match status" value="1"/>
</dbReference>
<protein>
    <submittedName>
        <fullName evidence="2">Collagen alpha-1(XIII) chain</fullName>
    </submittedName>
</protein>
<feature type="compositionally biased region" description="Polar residues" evidence="1">
    <location>
        <begin position="703"/>
        <end position="714"/>
    </location>
</feature>
<dbReference type="EMBL" id="JAGFMF010012105">
    <property type="protein sequence ID" value="KAG8507365.1"/>
    <property type="molecule type" value="Genomic_DNA"/>
</dbReference>
<feature type="region of interest" description="Disordered" evidence="1">
    <location>
        <begin position="2168"/>
        <end position="2191"/>
    </location>
</feature>
<feature type="region of interest" description="Disordered" evidence="1">
    <location>
        <begin position="1984"/>
        <end position="2036"/>
    </location>
</feature>
<feature type="region of interest" description="Disordered" evidence="1">
    <location>
        <begin position="2683"/>
        <end position="2822"/>
    </location>
</feature>
<evidence type="ECO:0000313" key="2">
    <source>
        <dbReference type="EMBL" id="KAG8507365.1"/>
    </source>
</evidence>
<feature type="region of interest" description="Disordered" evidence="1">
    <location>
        <begin position="2989"/>
        <end position="3014"/>
    </location>
</feature>
<feature type="region of interest" description="Disordered" evidence="1">
    <location>
        <begin position="1532"/>
        <end position="1556"/>
    </location>
</feature>
<feature type="region of interest" description="Disordered" evidence="1">
    <location>
        <begin position="787"/>
        <end position="838"/>
    </location>
</feature>
<feature type="compositionally biased region" description="Pro residues" evidence="1">
    <location>
        <begin position="3408"/>
        <end position="3418"/>
    </location>
</feature>
<feature type="compositionally biased region" description="Basic and acidic residues" evidence="1">
    <location>
        <begin position="1409"/>
        <end position="1422"/>
    </location>
</feature>
<proteinExistence type="predicted"/>
<feature type="region of interest" description="Disordered" evidence="1">
    <location>
        <begin position="863"/>
        <end position="888"/>
    </location>
</feature>
<accession>A0A8J6DH17</accession>
<feature type="non-terminal residue" evidence="2">
    <location>
        <position position="3502"/>
    </location>
</feature>
<dbReference type="GO" id="GO:0005615">
    <property type="term" value="C:extracellular space"/>
    <property type="evidence" value="ECO:0007669"/>
    <property type="project" value="TreeGrafter"/>
</dbReference>
<feature type="region of interest" description="Disordered" evidence="1">
    <location>
        <begin position="1171"/>
        <end position="1194"/>
    </location>
</feature>
<feature type="region of interest" description="Disordered" evidence="1">
    <location>
        <begin position="1403"/>
        <end position="1439"/>
    </location>
</feature>
<keyword evidence="3" id="KW-1185">Reference proteome</keyword>
<feature type="region of interest" description="Disordered" evidence="1">
    <location>
        <begin position="1"/>
        <end position="30"/>
    </location>
</feature>
<feature type="region of interest" description="Disordered" evidence="1">
    <location>
        <begin position="3347"/>
        <end position="3455"/>
    </location>
</feature>
<dbReference type="Proteomes" id="UP000700334">
    <property type="component" value="Unassembled WGS sequence"/>
</dbReference>
<dbReference type="InterPro" id="IPR008160">
    <property type="entry name" value="Collagen"/>
</dbReference>
<feature type="compositionally biased region" description="Pro residues" evidence="1">
    <location>
        <begin position="1989"/>
        <end position="1999"/>
    </location>
</feature>
<feature type="compositionally biased region" description="Basic and acidic residues" evidence="1">
    <location>
        <begin position="3474"/>
        <end position="3490"/>
    </location>
</feature>
<organism evidence="2 3">
    <name type="scientific">Galemys pyrenaicus</name>
    <name type="common">Iberian desman</name>
    <name type="synonym">Pyrenean desman</name>
    <dbReference type="NCBI Taxonomy" id="202257"/>
    <lineage>
        <taxon>Eukaryota</taxon>
        <taxon>Metazoa</taxon>
        <taxon>Chordata</taxon>
        <taxon>Craniata</taxon>
        <taxon>Vertebrata</taxon>
        <taxon>Euteleostomi</taxon>
        <taxon>Mammalia</taxon>
        <taxon>Eutheria</taxon>
        <taxon>Laurasiatheria</taxon>
        <taxon>Eulipotyphla</taxon>
        <taxon>Talpidae</taxon>
        <taxon>Galemys</taxon>
    </lineage>
</organism>
<feature type="compositionally biased region" description="Polar residues" evidence="1">
    <location>
        <begin position="873"/>
        <end position="886"/>
    </location>
</feature>
<gene>
    <name evidence="2" type="ORF">J0S82_009317</name>
</gene>
<feature type="compositionally biased region" description="Basic residues" evidence="1">
    <location>
        <begin position="3272"/>
        <end position="3283"/>
    </location>
</feature>
<feature type="region of interest" description="Disordered" evidence="1">
    <location>
        <begin position="671"/>
        <end position="763"/>
    </location>
</feature>
<feature type="compositionally biased region" description="Low complexity" evidence="1">
    <location>
        <begin position="2741"/>
        <end position="2753"/>
    </location>
</feature>
<dbReference type="PANTHER" id="PTHR24023">
    <property type="entry name" value="COLLAGEN ALPHA"/>
    <property type="match status" value="1"/>
</dbReference>
<feature type="compositionally biased region" description="Basic and acidic residues" evidence="1">
    <location>
        <begin position="1628"/>
        <end position="1652"/>
    </location>
</feature>
<evidence type="ECO:0000313" key="3">
    <source>
        <dbReference type="Proteomes" id="UP000700334"/>
    </source>
</evidence>
<feature type="compositionally biased region" description="Basic and acidic residues" evidence="1">
    <location>
        <begin position="3005"/>
        <end position="3014"/>
    </location>
</feature>
<feature type="compositionally biased region" description="Polar residues" evidence="1">
    <location>
        <begin position="1"/>
        <end position="18"/>
    </location>
</feature>
<feature type="compositionally biased region" description="Low complexity" evidence="1">
    <location>
        <begin position="2990"/>
        <end position="3000"/>
    </location>
</feature>
<sequence>PLTMSSGAQSRVLQSSPVQELGRKTNGVKEAPGIRKKKEIISAQFWSLDGLLSIQKTRASARLSCGAPEDAVSTRLSRKLPQTGHSGQVLELVVRMEQAGPAGRPGLPWSRQHRQNHLKDALTSQPPRAGSTLPGSRDRHRLSTGDLRRSQGSWALPPALAATGLGEQFTQLLHSRCLTQSALYLPVIARLGRDNRGLREKGYWTPRETHMKAEAQAGNQTLILVLLPQAHGDKGAIGMPGRVGVKGQPGEKVSPPSTLRLTASEGMDVGALSQPPPRRAGPSRACRGCSAFPSSVTQFPNSFHTSGRGLEIPGLRSQLPWLSCPHPTEAACGLAALLPRPSPRPGSTNHRLCCQLPSPALSAVAPSDLEALFGHHRENPAGRGHVPCTQVLFCHPSLPLPPRKHMHRHRFSSAAQPPWTATPTILSGRKIQSQGAPGDAGMSIIGPRGPPVSGFCSSAETSGLTKYTSTAASREGCRSRPAATGQQQLLGGPAVYRQRGESAGSLRGVLQLSRDEPRFRKPTEQPGRPQTNAVARTGVAALQATCRLPWALQRRLRHWLERDARAMGQKVLSGFLDLVHQEQAAQPMQMDPMSSGQPGTRGFPGFPPFKGRTAREVGTWFIMPERAGNKGQQVRNRRGKSRLAAEQDTGAWNEGRCLAGKRLCPSCERSFPGGSEGPIGLDGKLGHPGPKGEMGWESAWASGPQQMLPSTGADSGSEGGCPHSQSSCVQHPTWVPTSRWGGGGLSTKKVKRGGVQRESKLGQCHVSQRLAQFSRLPPPVPPDKLVCSSHPFLQTPEGSSSLQSPPGHPLQQGKASACQDPDPAGLGEGPVPSKTDGHEEQMGCLWLGARDVMARWRVEKQKKDASVLHQGRVQRQTPSHTVNSEDAASRPPLLAWAQLGQAGAGSDGSPRTSGWYLVLMLPNRGFGPRVLAFTSHCPLYLFLGTSRTQRRKGSAVPSQGCLARTVRWTHPEGADTSSPARSPAPDPALWQGQCGEYPHRRLSPQLSLISQGTHRTYSPFCSTARPTAGGIIGQVSTYPVQRRPSARPPPTRLVLTSPRAWPAVLPHTAFSVRLCGSWEPPPARKASVDLIVSGWAGAVAQIGLALDSGAGQQQHRQSRPVSDMCSRNAGPWFSGQPDPDTVIAASWETETEGGGSGGRALGWRAGELVSPGCGTQSPPVALSPPSPSPPPQEYLSSPLAALRSNQIITLKGCCAITGTLSPAPHKLRVHLTHTFPPMPRCLVLTNLSSLFLSSPSSWPPAFLVTAPSEHLRSLAFTLWPPTHLSSQLLPLLNSVRLAPPPVIKRRTFQGLPSNAAKLEMAEPRDALKAWSRHLGWLGSQEPKGLHWTPKLLLRGCGTTSLGAICPGHLAKGRSQQVLLKSYSSHSELCAPLPSVESVASTVGRQARHRGAESTLRRAKADRPGAPTYPPFRSTQPASCQGRKLSCFRRRGPFSQRGWARGGPEATWAGLWSSDRAGSRPPVGLGDSRTPLPPPYPAHTHCRDQPGALTASPLWRPLLLAISWLPPVPACSHHGTVTSRHPASPPEPTAGLHRVHGTGLGTALQPWGSLTLVSMNLRVNRARPASKGHPGHQAPLDPVDLWAVQASCSSTTPMPGQRKGLCTQAEASGGHRWERPREANRHPSRQAHTDLRPRPRWSQLSLAPPSGSHRPEAHTTSPKLTPWSPPQAEGDRGLSHGWQGQRQNQAVLAKGLPGPPGLKVRAFSGDALSGAGWVESALQEGKETAEQGDPGIQGYHGRKARERRTPAQLTWVRQPTLLVCITERGVASGGREPPGKSPSRDSSSLPAERGRFPIRSQLSWLKLQGLQAGRGSPPAGSAWWGCILPPTGSWAHPERSLELCSSELWRPADGGACPLRVALLGSDCGGSRTPGCNGPCAPPQQPLLLESGGAVCFLHSPSGFLHFSSLPLSLFSRCSQGPQPTKPTCLQRLRGRHRELMAQHRGPPTKALGSFLKLNSSLEVIGKSARDYSHPPPLLPPRQLGPPGTFSKAIQARGQAPPQPPEMKAQCGQRPSQPPAPLAACPTAQTLEYCMRPGGTYLYDHIQLTSIVRRCADAQSCWELISKPVGAGPPVWAVGVQADARGGLGVKPGGSHAAHVPSYRLQAVPSQPRGDGMSVKLQLLVTAVTLPGGHAGADSQGRGADGPYGWVARPQGKGARSRNAPSRPISAPSPGCASPSHACTVLLLTGWVSPPGSWTRIETPLRPCSRAGPSGSQCAGSRRWAGLQAHSGGQSLPTCADQSVLPRRAACQEQFPAARVVGQPGLGVSCPVARPAHRDHCSSCRMTRSGGRDPVGELGDPPGRTREDRGNARYSRRSWPPAIATETDTRVLTRMHTQPHTRSHAPTHTQTRSHPGHGCPGVHDGRVRPVLSSGGLWLKSQTLEELPLQINPLGPMEPNPGALQQRGASACRGGVPRVRWLGQNCSTGFVYHGTSEFSSTTSTLLLRGLGQGERGMPGMPGKHGAKGAPGIAVAGMKGWHEDPRRVSAQCLIWLGPKAEGEAWVPLARYLTFPRSTLLTCTLHPTLPPTPISPPHRHLFFPYLSLLCFPHRVSQGPPEPRYCYRASGMGWRWGRLLDIQGLAWAADLPGRGGGQGACWLGVRCKPPRSWGAACVSRKGVQGPSNASEINPEQNRSPFGPGAWSPCADLVGCSWGTLLPWPMWTQRDTLRHGQQRTEGLAGRPGSDQSQLLHSGSGLRSLDGAVIEGSGGRESFAGGTAASRGEKGAAGPPGLLGLLGQKGEKGDAGNSIGAGRGEPGPPGLPGTPGPKRLSDHPGAGACSPGQVAETSQGRRVAGLRRAGRPCQAPDSRRSVIRLCTEGGGHGSGDPQGATSGTARLLLCTKTAVVGVGFPKLMPPGALGLFWQQRQVKGSCLAFKERTVTPLGEAVCAFIHRLSGPAAGRGAAENLPLAHSQLTGNTCASACASVPGSKMTLFSGPELMAALGEAGVSGQAGPPGQQGEKVQRPQIRKLRMRGEPGATGQQGPAGPKGPKGEPGKGEMVDYNGNISEALQEIRTLALMVSLPPCSPWPRAEGWGAAGSTDLQEQTWGCWGRLRPAVRGRGGPLAFLGRSAHPELQETQARRSLGWYEDEGGSLWGNQDQELGLGEGEGQPLSHECVRSYRRQQWEVVAKTRLWSQNACWDLSVLLTNCQCGHSAPGLGAYCTQRRCESLGGCQARCLVHRKDWVGESPFSALRVTFSCSDYRGRLDCQALQDTMEKRDLEANQETWALPVPKAPQGSLGLQEQREKMDVQAAQERRGRKGSRGRQAHRVWMAQLGRKENQVTKGDPERQDCLAQSGSQDLHCPQLTHGFPQKAAHTAVPRRLAAFHRGHSTYATGEKGEPGEKGDPGVEVPGPPGPEGPPGPPGEAGLDGAKGEQGIQGEKGDRGPLGLPGTPGPIGVPGPAGPKGERGSKGDPGMTGPMGAAGLPGLHGPPGDKGNRNDPKVLMLFFCLGLNRYLQGERGKKGSRGPKGDKGDQGAPGLDAPCPL</sequence>
<feature type="region of interest" description="Disordered" evidence="1">
    <location>
        <begin position="2961"/>
        <end position="2980"/>
    </location>
</feature>
<dbReference type="OrthoDB" id="9666412at2759"/>
<dbReference type="Gene3D" id="1.20.5.320">
    <property type="entry name" value="6-Phosphogluconate Dehydrogenase, domain 3"/>
    <property type="match status" value="1"/>
</dbReference>
<feature type="region of interest" description="Disordered" evidence="1">
    <location>
        <begin position="2296"/>
        <end position="2333"/>
    </location>
</feature>
<dbReference type="GO" id="GO:0030198">
    <property type="term" value="P:extracellular matrix organization"/>
    <property type="evidence" value="ECO:0007669"/>
    <property type="project" value="TreeGrafter"/>
</dbReference>
<feature type="region of interest" description="Disordered" evidence="1">
    <location>
        <begin position="1783"/>
        <end position="1808"/>
    </location>
</feature>
<feature type="region of interest" description="Disordered" evidence="1">
    <location>
        <begin position="1740"/>
        <end position="1760"/>
    </location>
</feature>
<reference evidence="2" key="1">
    <citation type="journal article" date="2021" name="Evol. Appl.">
        <title>The genome of the Pyrenean desman and the effects of bottlenecks and inbreeding on the genomic landscape of an endangered species.</title>
        <authorList>
            <person name="Escoda L."/>
            <person name="Castresana J."/>
        </authorList>
    </citation>
    <scope>NUCLEOTIDE SEQUENCE</scope>
    <source>
        <strain evidence="2">IBE-C5619</strain>
    </source>
</reference>
<dbReference type="Pfam" id="PF01391">
    <property type="entry name" value="Collagen"/>
    <property type="match status" value="1"/>
</dbReference>
<dbReference type="GO" id="GO:0005581">
    <property type="term" value="C:collagen trimer"/>
    <property type="evidence" value="ECO:0007669"/>
    <property type="project" value="UniProtKB-KW"/>
</dbReference>
<feature type="compositionally biased region" description="Pro residues" evidence="1">
    <location>
        <begin position="3367"/>
        <end position="3379"/>
    </location>
</feature>
<feature type="region of interest" description="Disordered" evidence="1">
    <location>
        <begin position="628"/>
        <end position="647"/>
    </location>
</feature>
<feature type="region of interest" description="Disordered" evidence="1">
    <location>
        <begin position="3238"/>
        <end position="3311"/>
    </location>
</feature>
<feature type="compositionally biased region" description="Basic and acidic residues" evidence="1">
    <location>
        <begin position="3291"/>
        <end position="3306"/>
    </location>
</feature>
<feature type="non-terminal residue" evidence="2">
    <location>
        <position position="1"/>
    </location>
</feature>
<feature type="region of interest" description="Disordered" evidence="1">
    <location>
        <begin position="3474"/>
        <end position="3502"/>
    </location>
</feature>
<dbReference type="InterPro" id="IPR050149">
    <property type="entry name" value="Collagen_superfamily"/>
</dbReference>
<keyword evidence="2" id="KW-0176">Collagen</keyword>
<feature type="region of interest" description="Disordered" evidence="1">
    <location>
        <begin position="1609"/>
        <end position="1697"/>
    </location>
</feature>
<feature type="region of interest" description="Disordered" evidence="1">
    <location>
        <begin position="2351"/>
        <end position="2381"/>
    </location>
</feature>
<feature type="compositionally biased region" description="Low complexity" evidence="1">
    <location>
        <begin position="3429"/>
        <end position="3444"/>
    </location>
</feature>
<name>A0A8J6DH17_GALPY</name>
<feature type="compositionally biased region" description="Pro residues" evidence="1">
    <location>
        <begin position="1181"/>
        <end position="1192"/>
    </location>
</feature>
<comment type="caution">
    <text evidence="2">The sequence shown here is derived from an EMBL/GenBank/DDBJ whole genome shotgun (WGS) entry which is preliminary data.</text>
</comment>
<feature type="compositionally biased region" description="Pro residues" evidence="1">
    <location>
        <begin position="2771"/>
        <end position="2780"/>
    </location>
</feature>
<feature type="region of interest" description="Disordered" evidence="1">
    <location>
        <begin position="101"/>
        <end position="150"/>
    </location>
</feature>